<dbReference type="RefSeq" id="WP_022097698.1">
    <property type="nucleotide sequence ID" value="NZ_DAWECG010000015.1"/>
</dbReference>
<comment type="caution">
    <text evidence="1">The sequence shown here is derived from an EMBL/GenBank/DDBJ whole genome shotgun (WGS) entry which is preliminary data.</text>
</comment>
<dbReference type="Proteomes" id="UP000285844">
    <property type="component" value="Unassembled WGS sequence"/>
</dbReference>
<evidence type="ECO:0000313" key="2">
    <source>
        <dbReference type="Proteomes" id="UP000285844"/>
    </source>
</evidence>
<gene>
    <name evidence="1" type="ORF">DW858_09310</name>
</gene>
<dbReference type="AlphaFoldDB" id="A0A413YU21"/>
<accession>A0A413YU21</accession>
<name>A0A413YU21_9FIRM</name>
<reference evidence="1 2" key="1">
    <citation type="submission" date="2018-08" db="EMBL/GenBank/DDBJ databases">
        <title>A genome reference for cultivated species of the human gut microbiota.</title>
        <authorList>
            <person name="Zou Y."/>
            <person name="Xue W."/>
            <person name="Luo G."/>
        </authorList>
    </citation>
    <scope>NUCLEOTIDE SEQUENCE [LARGE SCALE GENOMIC DNA]</scope>
    <source>
        <strain evidence="1 2">AM37-3BH</strain>
    </source>
</reference>
<sequence>MINITTNVIYADMPPTIKAYTVNNNDDSFTIVLNSRLNREQHLKSYHHELTHIENGDYDRQCKDVDMIEIYAHNIN</sequence>
<dbReference type="EMBL" id="QSHM01000010">
    <property type="protein sequence ID" value="RHC12556.1"/>
    <property type="molecule type" value="Genomic_DNA"/>
</dbReference>
<protein>
    <recommendedName>
        <fullName evidence="3">ImmA/IrrE family metallo-endopeptidase</fullName>
    </recommendedName>
</protein>
<organism evidence="1 2">
    <name type="scientific">Lachnospira eligens</name>
    <dbReference type="NCBI Taxonomy" id="39485"/>
    <lineage>
        <taxon>Bacteria</taxon>
        <taxon>Bacillati</taxon>
        <taxon>Bacillota</taxon>
        <taxon>Clostridia</taxon>
        <taxon>Lachnospirales</taxon>
        <taxon>Lachnospiraceae</taxon>
        <taxon>Lachnospira</taxon>
    </lineage>
</organism>
<evidence type="ECO:0008006" key="3">
    <source>
        <dbReference type="Google" id="ProtNLM"/>
    </source>
</evidence>
<proteinExistence type="predicted"/>
<evidence type="ECO:0000313" key="1">
    <source>
        <dbReference type="EMBL" id="RHC12556.1"/>
    </source>
</evidence>